<sequence length="134" mass="14311">MVVAVGSSTITTIGGNTSGSLDGEYFNGDGVYRKNVDRGSGRIYGYGRPGYASNWTENAVRKLPTLAKGAKADNEHVQTLRGLLLARSHPEIATVEGPFDEAVEKAVRGVQKWGKVTVDGVVGPVTWSVLLRVH</sequence>
<evidence type="ECO:0000259" key="1">
    <source>
        <dbReference type="Pfam" id="PF01471"/>
    </source>
</evidence>
<keyword evidence="3" id="KW-1185">Reference proteome</keyword>
<dbReference type="SUPFAM" id="SSF47090">
    <property type="entry name" value="PGBD-like"/>
    <property type="match status" value="1"/>
</dbReference>
<dbReference type="AlphaFoldDB" id="A0A6I4WE92"/>
<proteinExistence type="predicted"/>
<comment type="caution">
    <text evidence="2">The sequence shown here is derived from an EMBL/GenBank/DDBJ whole genome shotgun (WGS) entry which is preliminary data.</text>
</comment>
<protein>
    <recommendedName>
        <fullName evidence="1">Peptidoglycan binding-like domain-containing protein</fullName>
    </recommendedName>
</protein>
<dbReference type="InterPro" id="IPR036365">
    <property type="entry name" value="PGBD-like_sf"/>
</dbReference>
<reference evidence="2 3" key="1">
    <citation type="submission" date="2019-12" db="EMBL/GenBank/DDBJ databases">
        <title>Nocardia macrotermitis sp. nov. and Nocardia aurantia sp. nov., isolated from the gut of the fungus growing-termite Macrotermes natalensis.</title>
        <authorList>
            <person name="Christine B."/>
            <person name="Rene B."/>
        </authorList>
    </citation>
    <scope>NUCLEOTIDE SEQUENCE [LARGE SCALE GENOMIC DNA]</scope>
    <source>
        <strain evidence="2 3">DSM 102126</strain>
    </source>
</reference>
<accession>A0A6I4WE92</accession>
<evidence type="ECO:0000313" key="3">
    <source>
        <dbReference type="Proteomes" id="UP000431901"/>
    </source>
</evidence>
<dbReference type="Pfam" id="PF01471">
    <property type="entry name" value="PG_binding_1"/>
    <property type="match status" value="1"/>
</dbReference>
<gene>
    <name evidence="2" type="ORF">GQ466_14845</name>
</gene>
<dbReference type="Proteomes" id="UP000431901">
    <property type="component" value="Unassembled WGS sequence"/>
</dbReference>
<evidence type="ECO:0000313" key="2">
    <source>
        <dbReference type="EMBL" id="MXQ65314.1"/>
    </source>
</evidence>
<dbReference type="Gene3D" id="1.10.101.10">
    <property type="entry name" value="PGBD-like superfamily/PGBD"/>
    <property type="match status" value="1"/>
</dbReference>
<dbReference type="InterPro" id="IPR036366">
    <property type="entry name" value="PGBDSf"/>
</dbReference>
<organism evidence="2 3">
    <name type="scientific">Actinomadura rayongensis</name>
    <dbReference type="NCBI Taxonomy" id="1429076"/>
    <lineage>
        <taxon>Bacteria</taxon>
        <taxon>Bacillati</taxon>
        <taxon>Actinomycetota</taxon>
        <taxon>Actinomycetes</taxon>
        <taxon>Streptosporangiales</taxon>
        <taxon>Thermomonosporaceae</taxon>
        <taxon>Actinomadura</taxon>
    </lineage>
</organism>
<dbReference type="OrthoDB" id="9810670at2"/>
<dbReference type="EMBL" id="WUTW01000002">
    <property type="protein sequence ID" value="MXQ65314.1"/>
    <property type="molecule type" value="Genomic_DNA"/>
</dbReference>
<dbReference type="InterPro" id="IPR002477">
    <property type="entry name" value="Peptidoglycan-bd-like"/>
</dbReference>
<name>A0A6I4WE92_9ACTN</name>
<feature type="domain" description="Peptidoglycan binding-like" evidence="1">
    <location>
        <begin position="76"/>
        <end position="130"/>
    </location>
</feature>